<feature type="region of interest" description="Disordered" evidence="1">
    <location>
        <begin position="588"/>
        <end position="609"/>
    </location>
</feature>
<comment type="caution">
    <text evidence="2">The sequence shown here is derived from an EMBL/GenBank/DDBJ whole genome shotgun (WGS) entry which is preliminary data.</text>
</comment>
<keyword evidence="3" id="KW-1185">Reference proteome</keyword>
<feature type="compositionally biased region" description="Basic and acidic residues" evidence="1">
    <location>
        <begin position="44"/>
        <end position="57"/>
    </location>
</feature>
<evidence type="ECO:0000313" key="2">
    <source>
        <dbReference type="EMBL" id="CZR46166.1"/>
    </source>
</evidence>
<dbReference type="AlphaFoldDB" id="A0A1L7W1H6"/>
<dbReference type="VEuPathDB" id="FungiDB:FPRO_11613"/>
<feature type="compositionally biased region" description="Polar residues" evidence="1">
    <location>
        <begin position="117"/>
        <end position="128"/>
    </location>
</feature>
<gene>
    <name evidence="2" type="ORF">FPRO_11613</name>
</gene>
<proteinExistence type="predicted"/>
<protein>
    <recommendedName>
        <fullName evidence="4">C2H2-type domain-containing protein</fullName>
    </recommendedName>
</protein>
<dbReference type="PANTHER" id="PTHR38166:SF1">
    <property type="entry name" value="C2H2-TYPE DOMAIN-CONTAINING PROTEIN"/>
    <property type="match status" value="1"/>
</dbReference>
<dbReference type="EMBL" id="FJOF01000010">
    <property type="protein sequence ID" value="CZR46166.1"/>
    <property type="molecule type" value="Genomic_DNA"/>
</dbReference>
<name>A0A1L7W1H6_FUSPR</name>
<evidence type="ECO:0008006" key="4">
    <source>
        <dbReference type="Google" id="ProtNLM"/>
    </source>
</evidence>
<reference evidence="3" key="1">
    <citation type="journal article" date="2016" name="Genome Biol. Evol.">
        <title>Comparative 'omics' of the Fusarium fujikuroi species complex highlights differences in genetic potential and metabolite synthesis.</title>
        <authorList>
            <person name="Niehaus E.-M."/>
            <person name="Muensterkoetter M."/>
            <person name="Proctor R.H."/>
            <person name="Brown D.W."/>
            <person name="Sharon A."/>
            <person name="Idan Y."/>
            <person name="Oren-Young L."/>
            <person name="Sieber C.M."/>
            <person name="Novak O."/>
            <person name="Pencik A."/>
            <person name="Tarkowska D."/>
            <person name="Hromadova K."/>
            <person name="Freeman S."/>
            <person name="Maymon M."/>
            <person name="Elazar M."/>
            <person name="Youssef S.A."/>
            <person name="El-Shabrawy E.S.M."/>
            <person name="Shalaby A.B.A."/>
            <person name="Houterman P."/>
            <person name="Brock N.L."/>
            <person name="Burkhardt I."/>
            <person name="Tsavkelova E.A."/>
            <person name="Dickschat J.S."/>
            <person name="Galuszka P."/>
            <person name="Gueldener U."/>
            <person name="Tudzynski B."/>
        </authorList>
    </citation>
    <scope>NUCLEOTIDE SEQUENCE [LARGE SCALE GENOMIC DNA]</scope>
    <source>
        <strain evidence="3">ET1</strain>
    </source>
</reference>
<dbReference type="GeneID" id="42056482"/>
<dbReference type="PANTHER" id="PTHR38166">
    <property type="entry name" value="C2H2-TYPE DOMAIN-CONTAINING PROTEIN-RELATED"/>
    <property type="match status" value="1"/>
</dbReference>
<sequence>MVLRYYDDVADSVAPCSHRNDYLNLDEGHTETKKSVGLVGKHSKQTEKTGRTHDQPRIQHGTRRKEKRQSIFSTRALEYRTSKDVKPRPLAPKNQVKFLDNQKNDCSERRIRRPISPGQTSSRRASLPNNLLSSEEASFSVSNYSLDFGFTLRIFDSGSTVAQLCSDADHTPQQGKKEAKQKIPPSGPQGSGKSTKRPAESSSVPHKKSRRAKSHNDLEEPDGDDGSGDEKKEETFACPFYRKDPVRFLECMNIRLVSIPIVKQHLKRRHTANPDPDGSGCQEDLTFSTISEDHNTEVSCAQGSADDLNIIPPKILDALKRRSNRRMSPTDQWHEIWVILFGESDVTPKPLLEGVVKEMTSIIRDIWSKDGGQIVSKHVQARGMPACPDQLLSLLPDLLDSVEDRFGNEQARETLSRQIADTQDSAMKMTTREICICHQDSGNPFQTSYYIPEMSRYTPISPSASFTRDSSTPLFGVETFDDPFQTPYHMPNLSNYTPISTSASLIRDSLAPLYGAGNSDDLRLVGGVFDSQAVPLAYPLTDFPSYLEPVNGRGMWNSVSDPGGVIGRLAAAKVEMIEPQQNGLELQNNYRDNHAGDSEPGFGPSSIYR</sequence>
<accession>A0A1L7W1H6</accession>
<organism evidence="2 3">
    <name type="scientific">Fusarium proliferatum (strain ET1)</name>
    <name type="common">Orchid endophyte fungus</name>
    <dbReference type="NCBI Taxonomy" id="1227346"/>
    <lineage>
        <taxon>Eukaryota</taxon>
        <taxon>Fungi</taxon>
        <taxon>Dikarya</taxon>
        <taxon>Ascomycota</taxon>
        <taxon>Pezizomycotina</taxon>
        <taxon>Sordariomycetes</taxon>
        <taxon>Hypocreomycetidae</taxon>
        <taxon>Hypocreales</taxon>
        <taxon>Nectriaceae</taxon>
        <taxon>Fusarium</taxon>
        <taxon>Fusarium fujikuroi species complex</taxon>
    </lineage>
</organism>
<feature type="region of interest" description="Disordered" evidence="1">
    <location>
        <begin position="102"/>
        <end position="128"/>
    </location>
</feature>
<feature type="compositionally biased region" description="Basic and acidic residues" evidence="1">
    <location>
        <begin position="168"/>
        <end position="181"/>
    </location>
</feature>
<feature type="region of interest" description="Disordered" evidence="1">
    <location>
        <begin position="168"/>
        <end position="231"/>
    </location>
</feature>
<feature type="region of interest" description="Disordered" evidence="1">
    <location>
        <begin position="33"/>
        <end position="69"/>
    </location>
</feature>
<evidence type="ECO:0000313" key="3">
    <source>
        <dbReference type="Proteomes" id="UP000183971"/>
    </source>
</evidence>
<dbReference type="Proteomes" id="UP000183971">
    <property type="component" value="Unassembled WGS sequence"/>
</dbReference>
<dbReference type="RefSeq" id="XP_031086700.1">
    <property type="nucleotide sequence ID" value="XM_031221108.1"/>
</dbReference>
<evidence type="ECO:0000256" key="1">
    <source>
        <dbReference type="SAM" id="MobiDB-lite"/>
    </source>
</evidence>